<dbReference type="Proteomes" id="UP000765509">
    <property type="component" value="Unassembled WGS sequence"/>
</dbReference>
<organism evidence="1 2">
    <name type="scientific">Austropuccinia psidii MF-1</name>
    <dbReference type="NCBI Taxonomy" id="1389203"/>
    <lineage>
        <taxon>Eukaryota</taxon>
        <taxon>Fungi</taxon>
        <taxon>Dikarya</taxon>
        <taxon>Basidiomycota</taxon>
        <taxon>Pucciniomycotina</taxon>
        <taxon>Pucciniomycetes</taxon>
        <taxon>Pucciniales</taxon>
        <taxon>Sphaerophragmiaceae</taxon>
        <taxon>Austropuccinia</taxon>
    </lineage>
</organism>
<keyword evidence="2" id="KW-1185">Reference proteome</keyword>
<sequence>MQEPYHVANCSGPLQSNDGSFTEWVTCLNRVPCVAFNLEMSVDASPSLLNNCLPQENHAISHFIGASIPHYFALCIGIVPSSMTARDFFKAIKSRCCPGSHFQKMKVVQDLLEMLVENSSGNPKSNTSIVLSLQCTFAMFKKLNIEANKLQGLLAQVSCHAPQTLTQEAFDQLITAAMLWKGDKNPFLTFVGQVIINASQRQDDQAQMPSTFVYQVSELPDLTPYMLHNPRPSLCRVMSVDRQITLSKKLAPHASIVDVPAIGRLTAHIHGAWQIQTQVLHCQPPFSRQGLPPLIDAHNKLQVLTTSKKGHLRCILSSTGHLTQARPFTCL</sequence>
<protein>
    <submittedName>
        <fullName evidence="1">Uncharacterized protein</fullName>
    </submittedName>
</protein>
<proteinExistence type="predicted"/>
<evidence type="ECO:0000313" key="2">
    <source>
        <dbReference type="Proteomes" id="UP000765509"/>
    </source>
</evidence>
<accession>A0A9Q3ISE3</accession>
<dbReference type="OrthoDB" id="2505547at2759"/>
<dbReference type="EMBL" id="AVOT02054466">
    <property type="protein sequence ID" value="MBW0549177.1"/>
    <property type="molecule type" value="Genomic_DNA"/>
</dbReference>
<dbReference type="AlphaFoldDB" id="A0A9Q3ISE3"/>
<comment type="caution">
    <text evidence="1">The sequence shown here is derived from an EMBL/GenBank/DDBJ whole genome shotgun (WGS) entry which is preliminary data.</text>
</comment>
<reference evidence="1" key="1">
    <citation type="submission" date="2021-03" db="EMBL/GenBank/DDBJ databases">
        <title>Draft genome sequence of rust myrtle Austropuccinia psidii MF-1, a brazilian biotype.</title>
        <authorList>
            <person name="Quecine M.C."/>
            <person name="Pachon D.M.R."/>
            <person name="Bonatelli M.L."/>
            <person name="Correr F.H."/>
            <person name="Franceschini L.M."/>
            <person name="Leite T.F."/>
            <person name="Margarido G.R.A."/>
            <person name="Almeida C.A."/>
            <person name="Ferrarezi J.A."/>
            <person name="Labate C.A."/>
        </authorList>
    </citation>
    <scope>NUCLEOTIDE SEQUENCE</scope>
    <source>
        <strain evidence="1">MF-1</strain>
    </source>
</reference>
<gene>
    <name evidence="1" type="ORF">O181_088892</name>
</gene>
<name>A0A9Q3ISE3_9BASI</name>
<evidence type="ECO:0000313" key="1">
    <source>
        <dbReference type="EMBL" id="MBW0549177.1"/>
    </source>
</evidence>